<accession>A0A031J2D5</accession>
<gene>
    <name evidence="1" type="ORF">BV97_05705</name>
</gene>
<reference evidence="1 2" key="1">
    <citation type="submission" date="2014-03" db="EMBL/GenBank/DDBJ databases">
        <title>Whole genome sequence of Novosphingobium resinovorum KF1.</title>
        <authorList>
            <person name="Gan H.M."/>
            <person name="Gan H.Y."/>
            <person name="Chew T.H."/>
            <person name="Savka M.A."/>
        </authorList>
    </citation>
    <scope>NUCLEOTIDE SEQUENCE [LARGE SCALE GENOMIC DNA]</scope>
    <source>
        <strain evidence="1 2">KF1</strain>
    </source>
</reference>
<evidence type="ECO:0000313" key="2">
    <source>
        <dbReference type="Proteomes" id="UP000024329"/>
    </source>
</evidence>
<dbReference type="AlphaFoldDB" id="A0A031J2D5"/>
<comment type="caution">
    <text evidence="1">The sequence shown here is derived from an EMBL/GenBank/DDBJ whole genome shotgun (WGS) entry which is preliminary data.</text>
</comment>
<dbReference type="EMBL" id="JFYZ01000088">
    <property type="protein sequence ID" value="EZP67618.1"/>
    <property type="molecule type" value="Genomic_DNA"/>
</dbReference>
<protein>
    <submittedName>
        <fullName evidence="1">Uncharacterized protein</fullName>
    </submittedName>
</protein>
<dbReference type="Proteomes" id="UP000024329">
    <property type="component" value="Unassembled WGS sequence"/>
</dbReference>
<name>A0A031J2D5_9SPHN</name>
<evidence type="ECO:0000313" key="1">
    <source>
        <dbReference type="EMBL" id="EZP67618.1"/>
    </source>
</evidence>
<organism evidence="1 2">
    <name type="scientific">Novosphingobium resinovorum</name>
    <dbReference type="NCBI Taxonomy" id="158500"/>
    <lineage>
        <taxon>Bacteria</taxon>
        <taxon>Pseudomonadati</taxon>
        <taxon>Pseudomonadota</taxon>
        <taxon>Alphaproteobacteria</taxon>
        <taxon>Sphingomonadales</taxon>
        <taxon>Sphingomonadaceae</taxon>
        <taxon>Novosphingobium</taxon>
    </lineage>
</organism>
<proteinExistence type="predicted"/>
<sequence>MRGTPLDQRGEALGRRIAHAAEQKLRTGDAQRMGHQDFGVEAGSIAGFRKA</sequence>